<dbReference type="Pfam" id="PF08665">
    <property type="entry name" value="PglZ"/>
    <property type="match status" value="1"/>
</dbReference>
<comment type="caution">
    <text evidence="1">The sequence shown here is derived from an EMBL/GenBank/DDBJ whole genome shotgun (WGS) entry which is preliminary data.</text>
</comment>
<reference evidence="1 2" key="1">
    <citation type="submission" date="2019-04" db="EMBL/GenBank/DDBJ databases">
        <title>Microbes associate with the intestines of laboratory mice.</title>
        <authorList>
            <person name="Navarre W."/>
            <person name="Wong E."/>
            <person name="Huang K."/>
            <person name="Tropini C."/>
            <person name="Ng K."/>
            <person name="Yu B."/>
        </authorList>
    </citation>
    <scope>NUCLEOTIDE SEQUENCE [LARGE SCALE GENOMIC DNA]</scope>
    <source>
        <strain evidence="1 2">NM06_A21</strain>
    </source>
</reference>
<evidence type="ECO:0000313" key="2">
    <source>
        <dbReference type="Proteomes" id="UP000306630"/>
    </source>
</evidence>
<dbReference type="Proteomes" id="UP000306630">
    <property type="component" value="Unassembled WGS sequence"/>
</dbReference>
<sequence length="482" mass="55076">MSELINEILDSISRGFHPLTIVSNPDGFLAHEDVIQELKRESPTDVVVGSDIQLRVHYELNLRRNPEKSAIYILSTGDMLPDISTKANNVRFKIAELFPNFVDKETISRQSLDILSKLYNKHIQGIVTAQRLKDLIADLTSSCVAEPVKDFGEAIVNLKNIDNPDWSDVATIRRISELFIKVVDNDRYDEIAETIDNLNFEFQHYLDNTYWNSINANPYLKPRCVNGIVSHIRDNYQPGQKVALVVVDGMAFWQYGVLRTALEDLHISPTEEDWTYSWIPSITCLSRQAIFAGKHPTIDYTQSPNNERLAWQSQWQTGFPQYFYDNGDEPLHISNDCKRLALVTVALDEKMHSSTSYVELLALTKIWAKSFATRFVQLKEAGFDIILTTDHGNVLAKGWRPFTPTEKAHLYGKASRGHRHAIFMQKDASDQFVSDLGYSIQYLHKQSWFAIRDNHSFASTGKVEITHGGSHLFECMIPFIKF</sequence>
<protein>
    <submittedName>
        <fullName evidence="1">PglZ domain-containing protein</fullName>
    </submittedName>
</protein>
<evidence type="ECO:0000313" key="1">
    <source>
        <dbReference type="EMBL" id="TGY73890.1"/>
    </source>
</evidence>
<dbReference type="AlphaFoldDB" id="A0A4S2FWR8"/>
<dbReference type="RefSeq" id="WP_123477185.1">
    <property type="nucleotide sequence ID" value="NZ_CAOWXJ010000067.1"/>
</dbReference>
<dbReference type="EMBL" id="SRYD01000028">
    <property type="protein sequence ID" value="TGY73890.1"/>
    <property type="molecule type" value="Genomic_DNA"/>
</dbReference>
<accession>A0A4S2FWR8</accession>
<gene>
    <name evidence="1" type="ORF">E5333_08095</name>
</gene>
<name>A0A4S2FWR8_9BACT</name>
<organism evidence="1 2">
    <name type="scientific">Muribaculum intestinale</name>
    <dbReference type="NCBI Taxonomy" id="1796646"/>
    <lineage>
        <taxon>Bacteria</taxon>
        <taxon>Pseudomonadati</taxon>
        <taxon>Bacteroidota</taxon>
        <taxon>Bacteroidia</taxon>
        <taxon>Bacteroidales</taxon>
        <taxon>Muribaculaceae</taxon>
        <taxon>Muribaculum</taxon>
    </lineage>
</organism>
<proteinExistence type="predicted"/>